<gene>
    <name evidence="2" type="ORF">EGW08_003794</name>
</gene>
<dbReference type="EMBL" id="RQTK01000082">
    <property type="protein sequence ID" value="RUS88457.1"/>
    <property type="molecule type" value="Genomic_DNA"/>
</dbReference>
<name>A0A3S1BPM1_ELYCH</name>
<dbReference type="GO" id="GO:0003723">
    <property type="term" value="F:RNA binding"/>
    <property type="evidence" value="ECO:0007669"/>
    <property type="project" value="TreeGrafter"/>
</dbReference>
<evidence type="ECO:0000313" key="2">
    <source>
        <dbReference type="EMBL" id="RUS88457.1"/>
    </source>
</evidence>
<evidence type="ECO:0000259" key="1">
    <source>
        <dbReference type="Pfam" id="PF06743"/>
    </source>
</evidence>
<feature type="domain" description="FAST kinase leucine-rich" evidence="1">
    <location>
        <begin position="473"/>
        <end position="542"/>
    </location>
</feature>
<dbReference type="STRING" id="188477.A0A3S1BPM1"/>
<comment type="caution">
    <text evidence="2">The sequence shown here is derived from an EMBL/GenBank/DDBJ whole genome shotgun (WGS) entry which is preliminary data.</text>
</comment>
<dbReference type="Proteomes" id="UP000271974">
    <property type="component" value="Unassembled WGS sequence"/>
</dbReference>
<proteinExistence type="predicted"/>
<dbReference type="PANTHER" id="PTHR21228">
    <property type="entry name" value="FAST LEU-RICH DOMAIN-CONTAINING"/>
    <property type="match status" value="1"/>
</dbReference>
<dbReference type="Pfam" id="PF06743">
    <property type="entry name" value="FAST_1"/>
    <property type="match status" value="1"/>
</dbReference>
<accession>A0A3S1BPM1</accession>
<dbReference type="GO" id="GO:0005759">
    <property type="term" value="C:mitochondrial matrix"/>
    <property type="evidence" value="ECO:0007669"/>
    <property type="project" value="TreeGrafter"/>
</dbReference>
<dbReference type="InterPro" id="IPR050870">
    <property type="entry name" value="FAST_kinase"/>
</dbReference>
<dbReference type="InterPro" id="IPR010622">
    <property type="entry name" value="FAST_Leu-rich"/>
</dbReference>
<dbReference type="GO" id="GO:0035770">
    <property type="term" value="C:ribonucleoprotein granule"/>
    <property type="evidence" value="ECO:0007669"/>
    <property type="project" value="TreeGrafter"/>
</dbReference>
<protein>
    <recommendedName>
        <fullName evidence="1">FAST kinase leucine-rich domain-containing protein</fullName>
    </recommendedName>
</protein>
<organism evidence="2 3">
    <name type="scientific">Elysia chlorotica</name>
    <name type="common">Eastern emerald elysia</name>
    <name type="synonym">Sea slug</name>
    <dbReference type="NCBI Taxonomy" id="188477"/>
    <lineage>
        <taxon>Eukaryota</taxon>
        <taxon>Metazoa</taxon>
        <taxon>Spiralia</taxon>
        <taxon>Lophotrochozoa</taxon>
        <taxon>Mollusca</taxon>
        <taxon>Gastropoda</taxon>
        <taxon>Heterobranchia</taxon>
        <taxon>Euthyneura</taxon>
        <taxon>Panpulmonata</taxon>
        <taxon>Sacoglossa</taxon>
        <taxon>Placobranchoidea</taxon>
        <taxon>Plakobranchidae</taxon>
        <taxon>Elysia</taxon>
    </lineage>
</organism>
<dbReference type="GO" id="GO:0000963">
    <property type="term" value="P:mitochondrial RNA processing"/>
    <property type="evidence" value="ECO:0007669"/>
    <property type="project" value="TreeGrafter"/>
</dbReference>
<dbReference type="PANTHER" id="PTHR21228:SF40">
    <property type="entry name" value="LD45607P"/>
    <property type="match status" value="1"/>
</dbReference>
<dbReference type="OrthoDB" id="385235at2759"/>
<reference evidence="2 3" key="1">
    <citation type="submission" date="2019-01" db="EMBL/GenBank/DDBJ databases">
        <title>A draft genome assembly of the solar-powered sea slug Elysia chlorotica.</title>
        <authorList>
            <person name="Cai H."/>
            <person name="Li Q."/>
            <person name="Fang X."/>
            <person name="Li J."/>
            <person name="Curtis N.E."/>
            <person name="Altenburger A."/>
            <person name="Shibata T."/>
            <person name="Feng M."/>
            <person name="Maeda T."/>
            <person name="Schwartz J.A."/>
            <person name="Shigenobu S."/>
            <person name="Lundholm N."/>
            <person name="Nishiyama T."/>
            <person name="Yang H."/>
            <person name="Hasebe M."/>
            <person name="Li S."/>
            <person name="Pierce S.K."/>
            <person name="Wang J."/>
        </authorList>
    </citation>
    <scope>NUCLEOTIDE SEQUENCE [LARGE SCALE GENOMIC DNA]</scope>
    <source>
        <strain evidence="2">EC2010</strain>
        <tissue evidence="2">Whole organism of an adult</tissue>
    </source>
</reference>
<keyword evidence="3" id="KW-1185">Reference proteome</keyword>
<dbReference type="AlphaFoldDB" id="A0A3S1BPM1"/>
<dbReference type="GO" id="GO:0044528">
    <property type="term" value="P:regulation of mitochondrial mRNA stability"/>
    <property type="evidence" value="ECO:0007669"/>
    <property type="project" value="InterPro"/>
</dbReference>
<sequence>MTSVPFIKSTQRTLQALKNSVVPQCLGCFVQNNTSMHQRNGRYLHITSRGNLKNESNQKILSQSSILVQDGTGIEELPILMRRATKDSFPFTPYSFAGASVKEESEFDVSFRQALQSCGSVNAVFKLLEVPHNQVEGYSAAFALQRLHELKSLNTEWHQIHSFIRSAVMRELYDRVQTDVKLLSPETLLSLVECYLAADGFSQSCVDSINEEIQVRLADSAFTIPELLKLAEILKEKGAFPLKSKPLDLNVDNTTKNSDFVSQTLSAFSRDFEEFKADSTPKKQHFDRFSAHSSIEIKEKIHAKCEEILGNVWIHLVSRYPDVDEHSLPLVLQALSPSRKSVVPLLEKAASNIWAELTADGVETCLNSLSRLRVYNNGLMVHLGRWAYVHIHQMNAGLLMSFLHTFTMFSFLDTNLIKVLEKCLQLKGTKVQTDVLAMSVEYCLACRYLSPIVMEAAAAHLAEHGDSYHPLQLYAIVRAFGFLNYLPLKPAPFLKKAETCLWEHFDNLAERQILEVLGSLTFVNVLPKNFYRRVTSAYFYTKVGALMNPDKLTALMWLRVLKHSIAMDSSTDINKNLHWVLEQRNARSVFLYLDSHKVTILAMRAALDQLVGARHNHVLPFYGCCAVYLDKNGIPLEVRRDKAKGYKILGDVNKKLVMMLRSADHFTTNTRQLLGAQAQRTRNLNRLGFTLVEIRASHFFFSDQSVDVLREHLSPYMDLSDVAAARSGVEETSGNSDQRDWLSYSCDDALISDDDGDSID</sequence>
<evidence type="ECO:0000313" key="3">
    <source>
        <dbReference type="Proteomes" id="UP000271974"/>
    </source>
</evidence>